<protein>
    <submittedName>
        <fullName evidence="2">Uncharacterized protein</fullName>
    </submittedName>
</protein>
<name>A0A8X6TH80_NEPPI</name>
<dbReference type="Proteomes" id="UP000887013">
    <property type="component" value="Unassembled WGS sequence"/>
</dbReference>
<keyword evidence="3" id="KW-1185">Reference proteome</keyword>
<feature type="compositionally biased region" description="Polar residues" evidence="1">
    <location>
        <begin position="135"/>
        <end position="144"/>
    </location>
</feature>
<dbReference type="OrthoDB" id="6436681at2759"/>
<evidence type="ECO:0000256" key="1">
    <source>
        <dbReference type="SAM" id="MobiDB-lite"/>
    </source>
</evidence>
<sequence length="156" mass="17086">MLLNSRKFEISPLQLDQATQQSGRGRGHLHGLFWIRRRFHDDGSSPPVGQRLAKPGHRGFFAGHAAQRHLGQAEGALPEDGPTPKPLVPGGLVLTQEQAQKPQSIRSEMDRESTPLALRAVSIVSTRKSDHATAASESSDQGRSWTERDALRRTVG</sequence>
<evidence type="ECO:0000313" key="2">
    <source>
        <dbReference type="EMBL" id="GFT10632.1"/>
    </source>
</evidence>
<dbReference type="EMBL" id="BMAW01008854">
    <property type="protein sequence ID" value="GFT10632.1"/>
    <property type="molecule type" value="Genomic_DNA"/>
</dbReference>
<feature type="region of interest" description="Disordered" evidence="1">
    <location>
        <begin position="126"/>
        <end position="156"/>
    </location>
</feature>
<organism evidence="2 3">
    <name type="scientific">Nephila pilipes</name>
    <name type="common">Giant wood spider</name>
    <name type="synonym">Nephila maculata</name>
    <dbReference type="NCBI Taxonomy" id="299642"/>
    <lineage>
        <taxon>Eukaryota</taxon>
        <taxon>Metazoa</taxon>
        <taxon>Ecdysozoa</taxon>
        <taxon>Arthropoda</taxon>
        <taxon>Chelicerata</taxon>
        <taxon>Arachnida</taxon>
        <taxon>Araneae</taxon>
        <taxon>Araneomorphae</taxon>
        <taxon>Entelegynae</taxon>
        <taxon>Araneoidea</taxon>
        <taxon>Nephilidae</taxon>
        <taxon>Nephila</taxon>
    </lineage>
</organism>
<proteinExistence type="predicted"/>
<feature type="compositionally biased region" description="Basic and acidic residues" evidence="1">
    <location>
        <begin position="145"/>
        <end position="156"/>
    </location>
</feature>
<evidence type="ECO:0000313" key="3">
    <source>
        <dbReference type="Proteomes" id="UP000887013"/>
    </source>
</evidence>
<dbReference type="AlphaFoldDB" id="A0A8X6TH80"/>
<comment type="caution">
    <text evidence="2">The sequence shown here is derived from an EMBL/GenBank/DDBJ whole genome shotgun (WGS) entry which is preliminary data.</text>
</comment>
<gene>
    <name evidence="2" type="primary">AVEN_223594_1</name>
    <name evidence="2" type="ORF">NPIL_215621</name>
</gene>
<accession>A0A8X6TH80</accession>
<reference evidence="2" key="1">
    <citation type="submission" date="2020-08" db="EMBL/GenBank/DDBJ databases">
        <title>Multicomponent nature underlies the extraordinary mechanical properties of spider dragline silk.</title>
        <authorList>
            <person name="Kono N."/>
            <person name="Nakamura H."/>
            <person name="Mori M."/>
            <person name="Yoshida Y."/>
            <person name="Ohtoshi R."/>
            <person name="Malay A.D."/>
            <person name="Moran D.A.P."/>
            <person name="Tomita M."/>
            <person name="Numata K."/>
            <person name="Arakawa K."/>
        </authorList>
    </citation>
    <scope>NUCLEOTIDE SEQUENCE</scope>
</reference>